<gene>
    <name evidence="2" type="ORF">RVY80_04535</name>
</gene>
<dbReference type="Proteomes" id="UP001272515">
    <property type="component" value="Unassembled WGS sequence"/>
</dbReference>
<sequence length="261" mass="29607">MKVFAIGDLHLSGNPPAKPMDVFGPHWSNHWENIQKDWRSRVTDEDIVFIVGDISWALRLEQALFDLQEIMALPGQKYMIRGNHDYWWSSVKKMDTATNKGIAFLQGHSVIVPFTSNASVFTNSASDASVPDNLETRSIPISSGGTIAFGGSRGYLCPNDSAFKEEEDRSIYERELMRTEAALQEMGDTDMKILLLHYPPFNDCNEASGFTELIEKYNVKHCIFGHLHDQISFKRIVSNWGDTQLHLVSADYMNFTLKQIL</sequence>
<proteinExistence type="predicted"/>
<evidence type="ECO:0000313" key="3">
    <source>
        <dbReference type="Proteomes" id="UP001272515"/>
    </source>
</evidence>
<evidence type="ECO:0000313" key="2">
    <source>
        <dbReference type="EMBL" id="MDV5088115.1"/>
    </source>
</evidence>
<dbReference type="InterPro" id="IPR014578">
    <property type="entry name" value="Pesterase_CT488"/>
</dbReference>
<dbReference type="InterPro" id="IPR051158">
    <property type="entry name" value="Metallophosphoesterase_sf"/>
</dbReference>
<dbReference type="SUPFAM" id="SSF56300">
    <property type="entry name" value="Metallo-dependent phosphatases"/>
    <property type="match status" value="1"/>
</dbReference>
<dbReference type="PANTHER" id="PTHR31302:SF22">
    <property type="entry name" value="PHOSPHOESTERASE"/>
    <property type="match status" value="1"/>
</dbReference>
<feature type="domain" description="Calcineurin-like phosphoesterase" evidence="1">
    <location>
        <begin position="1"/>
        <end position="229"/>
    </location>
</feature>
<dbReference type="PANTHER" id="PTHR31302">
    <property type="entry name" value="TRANSMEMBRANE PROTEIN WITH METALLOPHOSPHOESTERASE DOMAIN-RELATED"/>
    <property type="match status" value="1"/>
</dbReference>
<dbReference type="Pfam" id="PF00149">
    <property type="entry name" value="Metallophos"/>
    <property type="match status" value="1"/>
</dbReference>
<dbReference type="RefSeq" id="WP_317329790.1">
    <property type="nucleotide sequence ID" value="NZ_JAWJZA010000002.1"/>
</dbReference>
<dbReference type="EMBL" id="JAWJZB010000004">
    <property type="protein sequence ID" value="MDV5088115.1"/>
    <property type="molecule type" value="Genomic_DNA"/>
</dbReference>
<accession>A0ABU3Z889</accession>
<protein>
    <submittedName>
        <fullName evidence="2">Metallophosphoesterase</fullName>
    </submittedName>
</protein>
<dbReference type="PIRSF" id="PIRSF033094">
    <property type="entry name" value="Pesterase_CT488"/>
    <property type="match status" value="1"/>
</dbReference>
<evidence type="ECO:0000259" key="1">
    <source>
        <dbReference type="Pfam" id="PF00149"/>
    </source>
</evidence>
<comment type="caution">
    <text evidence="2">The sequence shown here is derived from an EMBL/GenBank/DDBJ whole genome shotgun (WGS) entry which is preliminary data.</text>
</comment>
<dbReference type="InterPro" id="IPR004843">
    <property type="entry name" value="Calcineurin-like_PHP"/>
</dbReference>
<name>A0ABU3Z889_9FIRM</name>
<dbReference type="Gene3D" id="3.60.21.10">
    <property type="match status" value="1"/>
</dbReference>
<dbReference type="InterPro" id="IPR029052">
    <property type="entry name" value="Metallo-depent_PP-like"/>
</dbReference>
<organism evidence="2 3">
    <name type="scientific">Veillonella absiana</name>
    <dbReference type="NCBI Taxonomy" id="3079305"/>
    <lineage>
        <taxon>Bacteria</taxon>
        <taxon>Bacillati</taxon>
        <taxon>Bacillota</taxon>
        <taxon>Negativicutes</taxon>
        <taxon>Veillonellales</taxon>
        <taxon>Veillonellaceae</taxon>
        <taxon>Veillonella</taxon>
    </lineage>
</organism>
<reference evidence="2 3" key="1">
    <citation type="submission" date="2023-10" db="EMBL/GenBank/DDBJ databases">
        <title>Veillonella sp. nov., isolated from a pig farm feces dump.</title>
        <authorList>
            <person name="Chang Y.-H."/>
        </authorList>
    </citation>
    <scope>NUCLEOTIDE SEQUENCE [LARGE SCALE GENOMIC DNA]</scope>
    <source>
        <strain evidence="2 3">YH-vei2233</strain>
    </source>
</reference>
<keyword evidence="3" id="KW-1185">Reference proteome</keyword>